<feature type="domain" description="Amidohydrolase-related" evidence="2">
    <location>
        <begin position="7"/>
        <end position="275"/>
    </location>
</feature>
<dbReference type="PANTHER" id="PTHR21240:SF28">
    <property type="entry name" value="ISO-OROTATE DECARBOXYLASE (EUROFUNG)"/>
    <property type="match status" value="1"/>
</dbReference>
<organism evidence="3 4">
    <name type="scientific">Amycolatopsis endophytica</name>
    <dbReference type="NCBI Taxonomy" id="860233"/>
    <lineage>
        <taxon>Bacteria</taxon>
        <taxon>Bacillati</taxon>
        <taxon>Actinomycetota</taxon>
        <taxon>Actinomycetes</taxon>
        <taxon>Pseudonocardiales</taxon>
        <taxon>Pseudonocardiaceae</taxon>
        <taxon>Amycolatopsis</taxon>
    </lineage>
</organism>
<evidence type="ECO:0000256" key="1">
    <source>
        <dbReference type="ARBA" id="ARBA00023239"/>
    </source>
</evidence>
<evidence type="ECO:0000259" key="2">
    <source>
        <dbReference type="Pfam" id="PF04909"/>
    </source>
</evidence>
<evidence type="ECO:0000313" key="4">
    <source>
        <dbReference type="Proteomes" id="UP000549616"/>
    </source>
</evidence>
<comment type="caution">
    <text evidence="3">The sequence shown here is derived from an EMBL/GenBank/DDBJ whole genome shotgun (WGS) entry which is preliminary data.</text>
</comment>
<keyword evidence="1" id="KW-0456">Lyase</keyword>
<dbReference type="InterPro" id="IPR032465">
    <property type="entry name" value="ACMSD"/>
</dbReference>
<dbReference type="PANTHER" id="PTHR21240">
    <property type="entry name" value="2-AMINO-3-CARBOXYLMUCONATE-6-SEMIALDEHYDE DECARBOXYLASE"/>
    <property type="match status" value="1"/>
</dbReference>
<proteinExistence type="predicted"/>
<dbReference type="InterPro" id="IPR032466">
    <property type="entry name" value="Metal_Hydrolase"/>
</dbReference>
<keyword evidence="4" id="KW-1185">Reference proteome</keyword>
<dbReference type="SUPFAM" id="SSF51556">
    <property type="entry name" value="Metallo-dependent hydrolases"/>
    <property type="match status" value="1"/>
</dbReference>
<dbReference type="Pfam" id="PF04909">
    <property type="entry name" value="Amidohydro_2"/>
    <property type="match status" value="1"/>
</dbReference>
<sequence length="332" mass="35786">MSSGWLDIHAHFSPPGTPEQVRAVWQAMYDECFTMPEPYVWDKDRTLWHMDRIGVAMQMLSQVPRVHGASSAEQVRSGITASNRYGASLVAEHPDRFGLLAALPTDDVEAAVAELRRADDLGADGYLLLAPFAGVHLGVPELEPLWGELERRGNPVLIHPDAHAPASQGRPSPLVEVAFDTARSVIDMLYAGVFRRHPDLLVVLGHCGGAFPALSGRLTRLGTEVWVPNPNGLTQEELREQTARLYVDTAASSADSLLWPAVRLVGEDHMVYGSDNGTPCTSEPNVEAGIAELRGSTVLSAGAAEAIGRRGFEIFPEAARRAGVTVRVGSSS</sequence>
<dbReference type="GO" id="GO:0019748">
    <property type="term" value="P:secondary metabolic process"/>
    <property type="evidence" value="ECO:0007669"/>
    <property type="project" value="TreeGrafter"/>
</dbReference>
<dbReference type="GO" id="GO:0016831">
    <property type="term" value="F:carboxy-lyase activity"/>
    <property type="evidence" value="ECO:0007669"/>
    <property type="project" value="InterPro"/>
</dbReference>
<dbReference type="InterPro" id="IPR006680">
    <property type="entry name" value="Amidohydro-rel"/>
</dbReference>
<dbReference type="RefSeq" id="WP_179773007.1">
    <property type="nucleotide sequence ID" value="NZ_JACCFK010000001.1"/>
</dbReference>
<name>A0A853B1Y1_9PSEU</name>
<dbReference type="Gene3D" id="3.20.20.140">
    <property type="entry name" value="Metal-dependent hydrolases"/>
    <property type="match status" value="1"/>
</dbReference>
<evidence type="ECO:0000313" key="3">
    <source>
        <dbReference type="EMBL" id="NYI88827.1"/>
    </source>
</evidence>
<dbReference type="GO" id="GO:0005737">
    <property type="term" value="C:cytoplasm"/>
    <property type="evidence" value="ECO:0007669"/>
    <property type="project" value="TreeGrafter"/>
</dbReference>
<dbReference type="AlphaFoldDB" id="A0A853B1Y1"/>
<reference evidence="3 4" key="1">
    <citation type="submission" date="2020-07" db="EMBL/GenBank/DDBJ databases">
        <title>Sequencing the genomes of 1000 actinobacteria strains.</title>
        <authorList>
            <person name="Klenk H.-P."/>
        </authorList>
    </citation>
    <scope>NUCLEOTIDE SEQUENCE [LARGE SCALE GENOMIC DNA]</scope>
    <source>
        <strain evidence="3 4">DSM 104006</strain>
    </source>
</reference>
<accession>A0A853B1Y1</accession>
<dbReference type="Proteomes" id="UP000549616">
    <property type="component" value="Unassembled WGS sequence"/>
</dbReference>
<keyword evidence="3" id="KW-0378">Hydrolase</keyword>
<dbReference type="GO" id="GO:0016787">
    <property type="term" value="F:hydrolase activity"/>
    <property type="evidence" value="ECO:0007669"/>
    <property type="project" value="UniProtKB-KW"/>
</dbReference>
<gene>
    <name evidence="3" type="ORF">HNR02_002150</name>
</gene>
<dbReference type="EMBL" id="JACCFK010000001">
    <property type="protein sequence ID" value="NYI88827.1"/>
    <property type="molecule type" value="Genomic_DNA"/>
</dbReference>
<protein>
    <submittedName>
        <fullName evidence="3">Putative TIM-barrel fold metal-dependent hydrolase</fullName>
    </submittedName>
</protein>